<dbReference type="EMBL" id="KZ308863">
    <property type="protein sequence ID" value="KAG8234977.1"/>
    <property type="molecule type" value="Genomic_DNA"/>
</dbReference>
<proteinExistence type="predicted"/>
<comment type="caution">
    <text evidence="1">The sequence shown here is derived from an EMBL/GenBank/DDBJ whole genome shotgun (WGS) entry which is preliminary data.</text>
</comment>
<reference evidence="1" key="2">
    <citation type="submission" date="2017-10" db="EMBL/GenBank/DDBJ databases">
        <title>Ladona fulva Genome sequencing and assembly.</title>
        <authorList>
            <person name="Murali S."/>
            <person name="Richards S."/>
            <person name="Bandaranaike D."/>
            <person name="Bellair M."/>
            <person name="Blankenburg K."/>
            <person name="Chao H."/>
            <person name="Dinh H."/>
            <person name="Doddapaneni H."/>
            <person name="Dugan-Rocha S."/>
            <person name="Elkadiri S."/>
            <person name="Gnanaolivu R."/>
            <person name="Hernandez B."/>
            <person name="Skinner E."/>
            <person name="Javaid M."/>
            <person name="Lee S."/>
            <person name="Li M."/>
            <person name="Ming W."/>
            <person name="Munidasa M."/>
            <person name="Muniz J."/>
            <person name="Nguyen L."/>
            <person name="Hughes D."/>
            <person name="Osuji N."/>
            <person name="Pu L.-L."/>
            <person name="Puazo M."/>
            <person name="Qu C."/>
            <person name="Quiroz J."/>
            <person name="Raj R."/>
            <person name="Weissenberger G."/>
            <person name="Xin Y."/>
            <person name="Zou X."/>
            <person name="Han Y."/>
            <person name="Worley K."/>
            <person name="Muzny D."/>
            <person name="Gibbs R."/>
        </authorList>
    </citation>
    <scope>NUCLEOTIDE SEQUENCE</scope>
    <source>
        <strain evidence="1">Sampled in the wild</strain>
    </source>
</reference>
<dbReference type="Proteomes" id="UP000792457">
    <property type="component" value="Unassembled WGS sequence"/>
</dbReference>
<protein>
    <submittedName>
        <fullName evidence="1">Uncharacterized protein</fullName>
    </submittedName>
</protein>
<organism evidence="1 2">
    <name type="scientific">Ladona fulva</name>
    <name type="common">Scarce chaser dragonfly</name>
    <name type="synonym">Libellula fulva</name>
    <dbReference type="NCBI Taxonomy" id="123851"/>
    <lineage>
        <taxon>Eukaryota</taxon>
        <taxon>Metazoa</taxon>
        <taxon>Ecdysozoa</taxon>
        <taxon>Arthropoda</taxon>
        <taxon>Hexapoda</taxon>
        <taxon>Insecta</taxon>
        <taxon>Pterygota</taxon>
        <taxon>Palaeoptera</taxon>
        <taxon>Odonata</taxon>
        <taxon>Epiprocta</taxon>
        <taxon>Anisoptera</taxon>
        <taxon>Libelluloidea</taxon>
        <taxon>Libellulidae</taxon>
        <taxon>Ladona</taxon>
    </lineage>
</organism>
<evidence type="ECO:0000313" key="2">
    <source>
        <dbReference type="Proteomes" id="UP000792457"/>
    </source>
</evidence>
<dbReference type="AlphaFoldDB" id="A0A8K0KH85"/>
<gene>
    <name evidence="1" type="ORF">J437_LFUL013856</name>
</gene>
<sequence length="274" mass="31757">MNRDIHVYFRRCDQLEPEVLLKWIEQIFQSNEDFFLNGLMTVSFQHIAIPLGSGRPRLPSFTNFHLYCRRLTSILVVKNSDNLCLPSAICLGNSRHEDKTNEFRRLYQSKSLLRKRALALCRRALALRVQEWRKSRRVIPDYHITVFADFKGREVIFEGPRYTDGGREKNHIDLIHGEGHFNVISSVIGAFSTNFYCLTTAFTHINAPKSVPDASRSHRVSHFNLPYRVTRVYETFTERNSSGIIFSLRVEENLSAAPSDSARIVLLSPKRREE</sequence>
<name>A0A8K0KH85_LADFU</name>
<evidence type="ECO:0000313" key="1">
    <source>
        <dbReference type="EMBL" id="KAG8234977.1"/>
    </source>
</evidence>
<accession>A0A8K0KH85</accession>
<keyword evidence="2" id="KW-1185">Reference proteome</keyword>
<dbReference type="OrthoDB" id="6064907at2759"/>
<reference evidence="1" key="1">
    <citation type="submission" date="2013-04" db="EMBL/GenBank/DDBJ databases">
        <authorList>
            <person name="Qu J."/>
            <person name="Murali S.C."/>
            <person name="Bandaranaike D."/>
            <person name="Bellair M."/>
            <person name="Blankenburg K."/>
            <person name="Chao H."/>
            <person name="Dinh H."/>
            <person name="Doddapaneni H."/>
            <person name="Downs B."/>
            <person name="Dugan-Rocha S."/>
            <person name="Elkadiri S."/>
            <person name="Gnanaolivu R.D."/>
            <person name="Hernandez B."/>
            <person name="Javaid M."/>
            <person name="Jayaseelan J.C."/>
            <person name="Lee S."/>
            <person name="Li M."/>
            <person name="Ming W."/>
            <person name="Munidasa M."/>
            <person name="Muniz J."/>
            <person name="Nguyen L."/>
            <person name="Ongeri F."/>
            <person name="Osuji N."/>
            <person name="Pu L.-L."/>
            <person name="Puazo M."/>
            <person name="Qu C."/>
            <person name="Quiroz J."/>
            <person name="Raj R."/>
            <person name="Weissenberger G."/>
            <person name="Xin Y."/>
            <person name="Zou X."/>
            <person name="Han Y."/>
            <person name="Richards S."/>
            <person name="Worley K."/>
            <person name="Muzny D."/>
            <person name="Gibbs R."/>
        </authorList>
    </citation>
    <scope>NUCLEOTIDE SEQUENCE</scope>
    <source>
        <strain evidence="1">Sampled in the wild</strain>
    </source>
</reference>